<evidence type="ECO:0000256" key="3">
    <source>
        <dbReference type="ARBA" id="ARBA00023163"/>
    </source>
</evidence>
<gene>
    <name evidence="5" type="ORF">KBB96_06290</name>
</gene>
<keyword evidence="3" id="KW-0804">Transcription</keyword>
<dbReference type="Pfam" id="PF12833">
    <property type="entry name" value="HTH_18"/>
    <property type="match status" value="1"/>
</dbReference>
<dbReference type="AlphaFoldDB" id="A0A975J1X7"/>
<dbReference type="EMBL" id="CP073100">
    <property type="protein sequence ID" value="QUE52499.1"/>
    <property type="molecule type" value="Genomic_DNA"/>
</dbReference>
<dbReference type="PANTHER" id="PTHR46796:SF14">
    <property type="entry name" value="TRANSCRIPTIONAL REGULATORY PROTEIN"/>
    <property type="match status" value="1"/>
</dbReference>
<dbReference type="Pfam" id="PF10114">
    <property type="entry name" value="PocR"/>
    <property type="match status" value="1"/>
</dbReference>
<dbReference type="SUPFAM" id="SSF46689">
    <property type="entry name" value="Homeodomain-like"/>
    <property type="match status" value="2"/>
</dbReference>
<organism evidence="5 6">
    <name type="scientific">Luteolibacter ambystomatis</name>
    <dbReference type="NCBI Taxonomy" id="2824561"/>
    <lineage>
        <taxon>Bacteria</taxon>
        <taxon>Pseudomonadati</taxon>
        <taxon>Verrucomicrobiota</taxon>
        <taxon>Verrucomicrobiia</taxon>
        <taxon>Verrucomicrobiales</taxon>
        <taxon>Verrucomicrobiaceae</taxon>
        <taxon>Luteolibacter</taxon>
    </lineage>
</organism>
<dbReference type="InterPro" id="IPR050204">
    <property type="entry name" value="AraC_XylS_family_regulators"/>
</dbReference>
<dbReference type="PROSITE" id="PS00041">
    <property type="entry name" value="HTH_ARAC_FAMILY_1"/>
    <property type="match status" value="1"/>
</dbReference>
<dbReference type="InterPro" id="IPR009057">
    <property type="entry name" value="Homeodomain-like_sf"/>
</dbReference>
<evidence type="ECO:0000256" key="1">
    <source>
        <dbReference type="ARBA" id="ARBA00023015"/>
    </source>
</evidence>
<proteinExistence type="predicted"/>
<keyword evidence="6" id="KW-1185">Reference proteome</keyword>
<dbReference type="PANTHER" id="PTHR46796">
    <property type="entry name" value="HTH-TYPE TRANSCRIPTIONAL ACTIVATOR RHAS-RELATED"/>
    <property type="match status" value="1"/>
</dbReference>
<protein>
    <submittedName>
        <fullName evidence="5">Helix-turn-helix domain-containing protein</fullName>
    </submittedName>
</protein>
<accession>A0A975J1X7</accession>
<dbReference type="InterPro" id="IPR018771">
    <property type="entry name" value="PocR_dom"/>
</dbReference>
<name>A0A975J1X7_9BACT</name>
<dbReference type="InterPro" id="IPR018062">
    <property type="entry name" value="HTH_AraC-typ_CS"/>
</dbReference>
<sequence length="291" mass="32576">MLLQRLRESEIFRVYQEAFRNATGLPLQFSGTDLEDRCVEIGTPGTAELCEALNLCKNSCFACIETNRRLLEEAEVNGPTSCHCFAGLVSSAIPVRFQDCILGYLKTGQVFSQQPTEQDFGGLLEKIGRNGLDTGTIELLRSTFFQTRAVEPVRYSSMIFLLQSFALQLGQQADLLAVQGQSEEPSSVAKAREFIETRLHEPITLSSVARVAGFSESHFCRIFREVTGLTMTDYISRRRIERAKKELLKVDSRVSSVAFDVGFQSISQFNRTFTRITGTSPTKWRAAKAQD</sequence>
<dbReference type="SMART" id="SM00342">
    <property type="entry name" value="HTH_ARAC"/>
    <property type="match status" value="1"/>
</dbReference>
<keyword evidence="1" id="KW-0805">Transcription regulation</keyword>
<dbReference type="PROSITE" id="PS01124">
    <property type="entry name" value="HTH_ARAC_FAMILY_2"/>
    <property type="match status" value="1"/>
</dbReference>
<evidence type="ECO:0000259" key="4">
    <source>
        <dbReference type="PROSITE" id="PS01124"/>
    </source>
</evidence>
<reference evidence="5" key="1">
    <citation type="submission" date="2021-04" db="EMBL/GenBank/DDBJ databases">
        <title>Luteolibacter sp. 32A isolated from the skin of an Anderson's salamander (Ambystoma andersonii).</title>
        <authorList>
            <person name="Spergser J."/>
            <person name="Busse H.-J."/>
        </authorList>
    </citation>
    <scope>NUCLEOTIDE SEQUENCE</scope>
    <source>
        <strain evidence="5">32A</strain>
    </source>
</reference>
<feature type="domain" description="HTH araC/xylS-type" evidence="4">
    <location>
        <begin position="189"/>
        <end position="287"/>
    </location>
</feature>
<evidence type="ECO:0000256" key="2">
    <source>
        <dbReference type="ARBA" id="ARBA00023125"/>
    </source>
</evidence>
<dbReference type="KEGG" id="lamb:KBB96_06290"/>
<dbReference type="Gene3D" id="1.10.10.60">
    <property type="entry name" value="Homeodomain-like"/>
    <property type="match status" value="2"/>
</dbReference>
<dbReference type="GO" id="GO:0003700">
    <property type="term" value="F:DNA-binding transcription factor activity"/>
    <property type="evidence" value="ECO:0007669"/>
    <property type="project" value="InterPro"/>
</dbReference>
<evidence type="ECO:0000313" key="5">
    <source>
        <dbReference type="EMBL" id="QUE52499.1"/>
    </source>
</evidence>
<dbReference type="GO" id="GO:0043565">
    <property type="term" value="F:sequence-specific DNA binding"/>
    <property type="evidence" value="ECO:0007669"/>
    <property type="project" value="InterPro"/>
</dbReference>
<dbReference type="InterPro" id="IPR018060">
    <property type="entry name" value="HTH_AraC"/>
</dbReference>
<evidence type="ECO:0000313" key="6">
    <source>
        <dbReference type="Proteomes" id="UP000676169"/>
    </source>
</evidence>
<dbReference type="Proteomes" id="UP000676169">
    <property type="component" value="Chromosome"/>
</dbReference>
<dbReference type="RefSeq" id="WP_211633613.1">
    <property type="nucleotide sequence ID" value="NZ_CP073100.1"/>
</dbReference>
<keyword evidence="2" id="KW-0238">DNA-binding</keyword>